<comment type="caution">
    <text evidence="1">The sequence shown here is derived from an EMBL/GenBank/DDBJ whole genome shotgun (WGS) entry which is preliminary data.</text>
</comment>
<name>A0A820BYA2_9BILA</name>
<evidence type="ECO:0000313" key="1">
    <source>
        <dbReference type="EMBL" id="CAF4198938.1"/>
    </source>
</evidence>
<feature type="non-terminal residue" evidence="1">
    <location>
        <position position="1"/>
    </location>
</feature>
<dbReference type="Proteomes" id="UP000663836">
    <property type="component" value="Unassembled WGS sequence"/>
</dbReference>
<dbReference type="EMBL" id="CAJOBD010014327">
    <property type="protein sequence ID" value="CAF4198938.1"/>
    <property type="molecule type" value="Genomic_DNA"/>
</dbReference>
<accession>A0A820BYA2</accession>
<dbReference type="AlphaFoldDB" id="A0A820BYA2"/>
<sequence>PLPLGLLRNDRSILTTNEWTLLSNFLHAFEERIPSMRIQNSLNELSSLPPKLRLKPSELVSLVHDLYSSIVPLIESTPDFHYLPIHGRQVLIKYNLYISAAMNGLFLCRELNLIHNMNVLNSYTQFYGSEFVMDCSQNIARYDSNGNLIKIFIFILAFSSNCSIVKYDNQVDISIMSSSINLVHIQNVYVTMLWKYLVYLYGFKEAILRFTRLVKNAVDLISTLNRTPQSETRNRMMGTIVTETERILVIDD</sequence>
<gene>
    <name evidence="1" type="ORF">JBS370_LOCUS36422</name>
</gene>
<reference evidence="1" key="1">
    <citation type="submission" date="2021-02" db="EMBL/GenBank/DDBJ databases">
        <authorList>
            <person name="Nowell W R."/>
        </authorList>
    </citation>
    <scope>NUCLEOTIDE SEQUENCE</scope>
</reference>
<evidence type="ECO:0000313" key="2">
    <source>
        <dbReference type="Proteomes" id="UP000663836"/>
    </source>
</evidence>
<proteinExistence type="predicted"/>
<organism evidence="1 2">
    <name type="scientific">Rotaria sordida</name>
    <dbReference type="NCBI Taxonomy" id="392033"/>
    <lineage>
        <taxon>Eukaryota</taxon>
        <taxon>Metazoa</taxon>
        <taxon>Spiralia</taxon>
        <taxon>Gnathifera</taxon>
        <taxon>Rotifera</taxon>
        <taxon>Eurotatoria</taxon>
        <taxon>Bdelloidea</taxon>
        <taxon>Philodinida</taxon>
        <taxon>Philodinidae</taxon>
        <taxon>Rotaria</taxon>
    </lineage>
</organism>
<protein>
    <submittedName>
        <fullName evidence="1">Uncharacterized protein</fullName>
    </submittedName>
</protein>